<dbReference type="Gene3D" id="3.90.1200.10">
    <property type="match status" value="1"/>
</dbReference>
<dbReference type="EMBL" id="LN890967">
    <property type="protein sequence ID" value="CUS13758.1"/>
    <property type="molecule type" value="Genomic_DNA"/>
</dbReference>
<proteinExistence type="predicted"/>
<accession>A0A292Q4F9</accession>
<sequence>MVKGGGYWYLATRHEEYASSEDAQEEYTWLIPYALPVAERLKTEALGRTLLHGDVKGENILFSKASSQGGAQKEEKCALYDFQYVGSGLGVVDLVYFLGTTMDERDLRGNENEEALLRVYFEEVERGGRDGGVYMGGFNAAMGVGGGGLDEVYGGVGMLGEFGVG</sequence>
<dbReference type="InterPro" id="IPR011009">
    <property type="entry name" value="Kinase-like_dom_sf"/>
</dbReference>
<keyword evidence="2" id="KW-1185">Reference proteome</keyword>
<organism evidence="1 2">
    <name type="scientific">Tuber aestivum</name>
    <name type="common">summer truffle</name>
    <dbReference type="NCBI Taxonomy" id="59557"/>
    <lineage>
        <taxon>Eukaryota</taxon>
        <taxon>Fungi</taxon>
        <taxon>Dikarya</taxon>
        <taxon>Ascomycota</taxon>
        <taxon>Pezizomycotina</taxon>
        <taxon>Pezizomycetes</taxon>
        <taxon>Pezizales</taxon>
        <taxon>Tuberaceae</taxon>
        <taxon>Tuber</taxon>
    </lineage>
</organism>
<dbReference type="InterPro" id="IPR004119">
    <property type="entry name" value="EcKL"/>
</dbReference>
<evidence type="ECO:0000313" key="2">
    <source>
        <dbReference type="Proteomes" id="UP001412239"/>
    </source>
</evidence>
<dbReference type="AlphaFoldDB" id="A0A292Q4F9"/>
<dbReference type="Proteomes" id="UP001412239">
    <property type="component" value="Unassembled WGS sequence"/>
</dbReference>
<dbReference type="Pfam" id="PF02958">
    <property type="entry name" value="EcKL"/>
    <property type="match status" value="1"/>
</dbReference>
<evidence type="ECO:0008006" key="3">
    <source>
        <dbReference type="Google" id="ProtNLM"/>
    </source>
</evidence>
<name>A0A292Q4F9_9PEZI</name>
<evidence type="ECO:0000313" key="1">
    <source>
        <dbReference type="EMBL" id="CUS13758.1"/>
    </source>
</evidence>
<gene>
    <name evidence="1" type="ORF">GSTUAT00002119001</name>
</gene>
<protein>
    <recommendedName>
        <fullName evidence="3">Aminoglycoside phosphotransferase domain-containing protein</fullName>
    </recommendedName>
</protein>
<dbReference type="SUPFAM" id="SSF56112">
    <property type="entry name" value="Protein kinase-like (PK-like)"/>
    <property type="match status" value="1"/>
</dbReference>
<reference evidence="1" key="1">
    <citation type="submission" date="2015-10" db="EMBL/GenBank/DDBJ databases">
        <authorList>
            <person name="Regsiter A."/>
            <person name="william w."/>
        </authorList>
    </citation>
    <scope>NUCLEOTIDE SEQUENCE</scope>
    <source>
        <strain evidence="1">Montdore</strain>
    </source>
</reference>